<accession>A0A0S8GNQ6</accession>
<evidence type="ECO:0008006" key="3">
    <source>
        <dbReference type="Google" id="ProtNLM"/>
    </source>
</evidence>
<evidence type="ECO:0000313" key="2">
    <source>
        <dbReference type="Proteomes" id="UP000051096"/>
    </source>
</evidence>
<reference evidence="1 2" key="1">
    <citation type="journal article" date="2015" name="Microbiome">
        <title>Genomic resolution of linkages in carbon, nitrogen, and sulfur cycling among widespread estuary sediment bacteria.</title>
        <authorList>
            <person name="Baker B.J."/>
            <person name="Lazar C.S."/>
            <person name="Teske A.P."/>
            <person name="Dick G.J."/>
        </authorList>
    </citation>
    <scope>NUCLEOTIDE SEQUENCE [LARGE SCALE GENOMIC DNA]</scope>
    <source>
        <strain evidence="1">SM23_60</strain>
    </source>
</reference>
<proteinExistence type="predicted"/>
<name>A0A0S8GNQ6_UNCW3</name>
<protein>
    <recommendedName>
        <fullName evidence="3">Bacteriocin-protection protein</fullName>
    </recommendedName>
</protein>
<gene>
    <name evidence="1" type="ORF">AMJ87_01490</name>
</gene>
<evidence type="ECO:0000313" key="1">
    <source>
        <dbReference type="EMBL" id="KPK73485.1"/>
    </source>
</evidence>
<organism evidence="1 2">
    <name type="scientific">candidate division WOR_3 bacterium SM23_60</name>
    <dbReference type="NCBI Taxonomy" id="1703780"/>
    <lineage>
        <taxon>Bacteria</taxon>
        <taxon>Bacteria division WOR-3</taxon>
    </lineage>
</organism>
<comment type="caution">
    <text evidence="1">The sequence shown here is derived from an EMBL/GenBank/DDBJ whole genome shotgun (WGS) entry which is preliminary data.</text>
</comment>
<dbReference type="AlphaFoldDB" id="A0A0S8GNQ6"/>
<sequence length="190" mass="22893">MVKITETLYLTDRKAWRTWLQRNHKKKKEIWLIYYKKRTGHSRIPYDHAVEEALCFGWIDSTVQKLDTERYAQKFTPRKSGSRWSRLNIQRARKMIKENRMTKAGLMLLKEAEKQKVDIPIAKKKYTVPADLKRELAKNKKALKNFDNFAPSYRKLYVLWVLDAKKKETRKKRIRRVVERIARNEKPGML</sequence>
<dbReference type="Pfam" id="PF13376">
    <property type="entry name" value="OmdA"/>
    <property type="match status" value="1"/>
</dbReference>
<dbReference type="EMBL" id="LJUO01000008">
    <property type="protein sequence ID" value="KPK73485.1"/>
    <property type="molecule type" value="Genomic_DNA"/>
</dbReference>
<dbReference type="PATRIC" id="fig|1703780.3.peg.404"/>
<dbReference type="Proteomes" id="UP000051096">
    <property type="component" value="Unassembled WGS sequence"/>
</dbReference>